<dbReference type="InterPro" id="IPR048267">
    <property type="entry name" value="Arginosuc_syn_N"/>
</dbReference>
<evidence type="ECO:0000256" key="4">
    <source>
        <dbReference type="ARBA" id="ARBA00014810"/>
    </source>
</evidence>
<name>G7P4K3_MACFA</name>
<evidence type="ECO:0000256" key="2">
    <source>
        <dbReference type="ARBA" id="ARBA00005154"/>
    </source>
</evidence>
<keyword evidence="7" id="KW-0436">Ligase</keyword>
<dbReference type="FunFam" id="3.40.50.620:FF:000019">
    <property type="entry name" value="Argininosuccinate synthase"/>
    <property type="match status" value="1"/>
</dbReference>
<evidence type="ECO:0000256" key="11">
    <source>
        <dbReference type="ARBA" id="ARBA00029916"/>
    </source>
</evidence>
<dbReference type="Pfam" id="PF20979">
    <property type="entry name" value="Arginosuc_syn_C"/>
    <property type="match status" value="1"/>
</dbReference>
<dbReference type="EC" id="6.3.4.5" evidence="3"/>
<dbReference type="GO" id="GO:0006526">
    <property type="term" value="P:L-arginine biosynthetic process"/>
    <property type="evidence" value="ECO:0007669"/>
    <property type="project" value="UniProtKB-UniPathway"/>
</dbReference>
<dbReference type="GO" id="GO:0004055">
    <property type="term" value="F:argininosuccinate synthase activity"/>
    <property type="evidence" value="ECO:0007669"/>
    <property type="project" value="UniProtKB-EC"/>
</dbReference>
<sequence>MKTGSRCLELVPPIPDARSGKGSMVLAYGGGLDTSCILVWMKEQGYDVIAYLANTGQKEDFEEARKAALKLVAKQVFTEDVIREFVEEFIWPAIQSSTLCEDCYLLGTPLARSCIASKQVEIVQQERVPTAPRIKVIELWRMPEFYNQFKGSNELMEYTKQHGIPIPVTPKNPWSMDENLMHISREAGTLENPKNQVPPGLYTKTQEPAKALNTPDILEIEFKKRSL</sequence>
<evidence type="ECO:0000256" key="1">
    <source>
        <dbReference type="ARBA" id="ARBA00004967"/>
    </source>
</evidence>
<evidence type="ECO:0000256" key="8">
    <source>
        <dbReference type="ARBA" id="ARBA00022605"/>
    </source>
</evidence>
<dbReference type="GO" id="GO:0005737">
    <property type="term" value="C:cytoplasm"/>
    <property type="evidence" value="ECO:0007669"/>
    <property type="project" value="TreeGrafter"/>
</dbReference>
<organism>
    <name type="scientific">Macaca fascicularis</name>
    <name type="common">Crab-eating macaque</name>
    <name type="synonym">Cynomolgus monkey</name>
    <dbReference type="NCBI Taxonomy" id="9541"/>
    <lineage>
        <taxon>Eukaryota</taxon>
        <taxon>Metazoa</taxon>
        <taxon>Chordata</taxon>
        <taxon>Craniata</taxon>
        <taxon>Vertebrata</taxon>
        <taxon>Euteleostomi</taxon>
        <taxon>Mammalia</taxon>
        <taxon>Eutheria</taxon>
        <taxon>Euarchontoglires</taxon>
        <taxon>Primates</taxon>
        <taxon>Haplorrhini</taxon>
        <taxon>Catarrhini</taxon>
        <taxon>Cercopithecidae</taxon>
        <taxon>Cercopithecinae</taxon>
        <taxon>Macaca</taxon>
    </lineage>
</organism>
<dbReference type="InterPro" id="IPR048268">
    <property type="entry name" value="Arginosuc_syn_C"/>
</dbReference>
<dbReference type="PANTHER" id="PTHR11587:SF8">
    <property type="entry name" value="ARGININOSUCCINATE SYNTHASE"/>
    <property type="match status" value="1"/>
</dbReference>
<gene>
    <name evidence="15" type="ORF">EGM_13281</name>
</gene>
<comment type="catalytic activity">
    <reaction evidence="12">
        <text>L-citrulline + L-aspartate + ATP = 2-(N(omega)-L-arginino)succinate + AMP + diphosphate + H(+)</text>
        <dbReference type="Rhea" id="RHEA:10932"/>
        <dbReference type="ChEBI" id="CHEBI:15378"/>
        <dbReference type="ChEBI" id="CHEBI:29991"/>
        <dbReference type="ChEBI" id="CHEBI:30616"/>
        <dbReference type="ChEBI" id="CHEBI:33019"/>
        <dbReference type="ChEBI" id="CHEBI:57472"/>
        <dbReference type="ChEBI" id="CHEBI:57743"/>
        <dbReference type="ChEBI" id="CHEBI:456215"/>
        <dbReference type="EC" id="6.3.4.5"/>
    </reaction>
</comment>
<reference evidence="15" key="1">
    <citation type="journal article" date="2011" name="Nat. Biotechnol.">
        <title>Genome sequencing and comparison of two nonhuman primate animal models, the cynomolgus and Chinese rhesus macaques.</title>
        <authorList>
            <person name="Yan G."/>
            <person name="Zhang G."/>
            <person name="Fang X."/>
            <person name="Zhang Y."/>
            <person name="Li C."/>
            <person name="Ling F."/>
            <person name="Cooper D.N."/>
            <person name="Li Q."/>
            <person name="Li Y."/>
            <person name="van Gool A.J."/>
            <person name="Du H."/>
            <person name="Chen J."/>
            <person name="Chen R."/>
            <person name="Zhang P."/>
            <person name="Huang Z."/>
            <person name="Thompson J.R."/>
            <person name="Meng Y."/>
            <person name="Bai Y."/>
            <person name="Wang J."/>
            <person name="Zhuo M."/>
            <person name="Wang T."/>
            <person name="Huang Y."/>
            <person name="Wei L."/>
            <person name="Li J."/>
            <person name="Wang Z."/>
            <person name="Hu H."/>
            <person name="Yang P."/>
            <person name="Le L."/>
            <person name="Stenson P.D."/>
            <person name="Li B."/>
            <person name="Liu X."/>
            <person name="Ball E.V."/>
            <person name="An N."/>
            <person name="Huang Q."/>
            <person name="Zhang Y."/>
            <person name="Fan W."/>
            <person name="Zhang X."/>
            <person name="Li Y."/>
            <person name="Wang W."/>
            <person name="Katze M.G."/>
            <person name="Su B."/>
            <person name="Nielsen R."/>
            <person name="Yang H."/>
            <person name="Wang J."/>
            <person name="Wang X."/>
            <person name="Wang J."/>
        </authorList>
    </citation>
    <scope>NUCLEOTIDE SEQUENCE [LARGE SCALE GENOMIC DNA]</scope>
    <source>
        <strain evidence="15">CE-4</strain>
    </source>
</reference>
<evidence type="ECO:0000256" key="7">
    <source>
        <dbReference type="ARBA" id="ARBA00022598"/>
    </source>
</evidence>
<dbReference type="InterPro" id="IPR001518">
    <property type="entry name" value="Arginosuc_synth"/>
</dbReference>
<protein>
    <recommendedName>
        <fullName evidence="4">Argininosuccinate synthase</fullName>
        <ecNumber evidence="3">6.3.4.5</ecNumber>
    </recommendedName>
    <alternativeName>
        <fullName evidence="11">Citrulline--aspartate ligase</fullName>
    </alternativeName>
</protein>
<evidence type="ECO:0000256" key="9">
    <source>
        <dbReference type="ARBA" id="ARBA00022741"/>
    </source>
</evidence>
<dbReference type="EMBL" id="CM001279">
    <property type="protein sequence ID" value="EHH52766.1"/>
    <property type="molecule type" value="Genomic_DNA"/>
</dbReference>
<dbReference type="InterPro" id="IPR014729">
    <property type="entry name" value="Rossmann-like_a/b/a_fold"/>
</dbReference>
<keyword evidence="8" id="KW-0028">Amino-acid biosynthesis</keyword>
<proteinExistence type="predicted"/>
<evidence type="ECO:0000256" key="3">
    <source>
        <dbReference type="ARBA" id="ARBA00012286"/>
    </source>
</evidence>
<dbReference type="GO" id="GO:0000050">
    <property type="term" value="P:urea cycle"/>
    <property type="evidence" value="ECO:0007669"/>
    <property type="project" value="UniProtKB-UniPathway"/>
</dbReference>
<feature type="domain" description="Arginosuccinate synthase-like N-terminal" evidence="13">
    <location>
        <begin position="24"/>
        <end position="126"/>
    </location>
</feature>
<evidence type="ECO:0000313" key="15">
    <source>
        <dbReference type="EMBL" id="EHH52766.1"/>
    </source>
</evidence>
<accession>G7P4K3</accession>
<comment type="pathway">
    <text evidence="1">Amino-acid biosynthesis; L-arginine biosynthesis; L-arginine from L-ornithine and carbamoyl phosphate: step 2/3.</text>
</comment>
<keyword evidence="6" id="KW-0055">Arginine biosynthesis</keyword>
<dbReference type="SUPFAM" id="SSF69864">
    <property type="entry name" value="Argininosuccinate synthetase, C-terminal domain"/>
    <property type="match status" value="1"/>
</dbReference>
<dbReference type="PANTHER" id="PTHR11587">
    <property type="entry name" value="ARGININOSUCCINATE SYNTHASE"/>
    <property type="match status" value="1"/>
</dbReference>
<dbReference type="AlphaFoldDB" id="G7P4K3"/>
<evidence type="ECO:0000259" key="13">
    <source>
        <dbReference type="Pfam" id="PF00764"/>
    </source>
</evidence>
<feature type="domain" description="Arginosuccinate synthase C-terminal" evidence="14">
    <location>
        <begin position="174"/>
        <end position="224"/>
    </location>
</feature>
<dbReference type="GO" id="GO:0000053">
    <property type="term" value="P:argininosuccinate metabolic process"/>
    <property type="evidence" value="ECO:0007669"/>
    <property type="project" value="TreeGrafter"/>
</dbReference>
<keyword evidence="5" id="KW-0835">Urea cycle</keyword>
<evidence type="ECO:0000256" key="6">
    <source>
        <dbReference type="ARBA" id="ARBA00022571"/>
    </source>
</evidence>
<dbReference type="Gene3D" id="3.90.1260.10">
    <property type="entry name" value="Argininosuccinate synthetase, chain A, domain 2"/>
    <property type="match status" value="1"/>
</dbReference>
<dbReference type="InterPro" id="IPR024074">
    <property type="entry name" value="AS_cat/multimer_dom_body"/>
</dbReference>
<keyword evidence="10" id="KW-0067">ATP-binding</keyword>
<evidence type="ECO:0000259" key="14">
    <source>
        <dbReference type="Pfam" id="PF20979"/>
    </source>
</evidence>
<dbReference type="UniPathway" id="UPA00068">
    <property type="reaction ID" value="UER00113"/>
</dbReference>
<evidence type="ECO:0000256" key="5">
    <source>
        <dbReference type="ARBA" id="ARBA00022436"/>
    </source>
</evidence>
<evidence type="ECO:0000256" key="10">
    <source>
        <dbReference type="ARBA" id="ARBA00022840"/>
    </source>
</evidence>
<dbReference type="Pfam" id="PF00764">
    <property type="entry name" value="Arginosuc_synth"/>
    <property type="match status" value="1"/>
</dbReference>
<dbReference type="UniPathway" id="UPA00158">
    <property type="reaction ID" value="UER00272"/>
</dbReference>
<dbReference type="SUPFAM" id="SSF52402">
    <property type="entry name" value="Adenine nucleotide alpha hydrolases-like"/>
    <property type="match status" value="1"/>
</dbReference>
<dbReference type="Proteomes" id="UP000009130">
    <property type="component" value="Chromosome 4"/>
</dbReference>
<comment type="pathway">
    <text evidence="2">Nitrogen metabolism; urea cycle; (N(omega)-L-arginino)succinate from L-aspartate and L-citrulline: step 1/1.</text>
</comment>
<keyword evidence="9" id="KW-0547">Nucleotide-binding</keyword>
<evidence type="ECO:0000256" key="12">
    <source>
        <dbReference type="ARBA" id="ARBA00049077"/>
    </source>
</evidence>
<dbReference type="GO" id="GO:0005524">
    <property type="term" value="F:ATP binding"/>
    <property type="evidence" value="ECO:0007669"/>
    <property type="project" value="UniProtKB-KW"/>
</dbReference>
<dbReference type="Gene3D" id="3.40.50.620">
    <property type="entry name" value="HUPs"/>
    <property type="match status" value="1"/>
</dbReference>